<dbReference type="EMBL" id="CM008967">
    <property type="protein sequence ID" value="PNW82450.1"/>
    <property type="molecule type" value="Genomic_DNA"/>
</dbReference>
<reference evidence="4" key="3">
    <citation type="submission" date="2017-07" db="EMBL/GenBank/DDBJ databases">
        <title>WGS assembly of Chlamydomonas reinhardtii.</title>
        <authorList>
            <consortium name="Chlamydomonas Annotation Team"/>
            <consortium name="JGI Annotation Team"/>
            <person name="Merchant S.S."/>
            <person name="Prochnik S.E."/>
            <person name="Vallon O."/>
            <person name="Harris E.H."/>
            <person name="Karpowicz S.J."/>
            <person name="Witman G.B."/>
            <person name="Terry A."/>
            <person name="Salamov A."/>
            <person name="Fritz-Laylin L.K."/>
            <person name="Marechal-Drouard L."/>
            <person name="Marshall W.F."/>
            <person name="Qu L.H."/>
            <person name="Nelson D.R."/>
            <person name="Sanderfoot A.A."/>
            <person name="Spalding M.H."/>
            <person name="Kapitonov V.V."/>
            <person name="Ren Q."/>
            <person name="Ferris P."/>
            <person name="Lindquist E."/>
            <person name="Shapiro H."/>
            <person name="Lucas S.M."/>
            <person name="Grimwood J."/>
            <person name="Schmutz J."/>
            <person name="Grigoriev I.V."/>
            <person name="Rokhsar D.S."/>
        </authorList>
    </citation>
    <scope>NUCLEOTIDE SEQUENCE</scope>
    <source>
        <strain evidence="4">CC-503 cw92 mt+</strain>
    </source>
</reference>
<evidence type="ECO:0000259" key="2">
    <source>
        <dbReference type="Pfam" id="PF22600"/>
    </source>
</evidence>
<dbReference type="InterPro" id="IPR054708">
    <property type="entry name" value="MTPAP-like_central"/>
</dbReference>
<reference evidence="3" key="1">
    <citation type="journal article" date="2006" name="Science">
        <title>Untemplated oligoadenylation promotes degradation of RISC-cleaved transcripts.</title>
        <authorList>
            <person name="Ibrahim F."/>
            <person name="Rohr J."/>
            <person name="Jeong W.J."/>
            <person name="Hesson J."/>
            <person name="Cerutti H."/>
        </authorList>
    </citation>
    <scope>NUCLEOTIDE SEQUENCE</scope>
    <source>
        <strain evidence="3">CC-124</strain>
    </source>
</reference>
<dbReference type="GO" id="GO:0016779">
    <property type="term" value="F:nucleotidyltransferase activity"/>
    <property type="evidence" value="ECO:0000318"/>
    <property type="project" value="GO_Central"/>
</dbReference>
<feature type="domain" description="Poly(A) RNA polymerase mitochondrial-like central palm" evidence="2">
    <location>
        <begin position="13"/>
        <end position="162"/>
    </location>
</feature>
<dbReference type="PANTHER" id="PTHR12271:SF123">
    <property type="entry name" value="PROTEIN HESO1"/>
    <property type="match status" value="1"/>
</dbReference>
<accession>A0FEN2</accession>
<feature type="compositionally biased region" description="Basic and acidic residues" evidence="1">
    <location>
        <begin position="848"/>
        <end position="858"/>
    </location>
</feature>
<feature type="compositionally biased region" description="Basic and acidic residues" evidence="1">
    <location>
        <begin position="527"/>
        <end position="543"/>
    </location>
</feature>
<evidence type="ECO:0000256" key="1">
    <source>
        <dbReference type="SAM" id="MobiDB-lite"/>
    </source>
</evidence>
<dbReference type="ExpressionAtlas" id="A0FEN2">
    <property type="expression patterns" value="baseline"/>
</dbReference>
<proteinExistence type="evidence at transcript level"/>
<dbReference type="Gramene" id="PNW82450">
    <property type="protein sequence ID" value="PNW82450"/>
    <property type="gene ID" value="CHLRE_06g279474v5"/>
</dbReference>
<name>A0FEN2_CHLRE</name>
<feature type="compositionally biased region" description="Low complexity" evidence="1">
    <location>
        <begin position="649"/>
        <end position="667"/>
    </location>
</feature>
<sequence length="924" mass="95685">MSGPASADELAAVLEQVVQATSPTVDAYRMRTRLIDSIQGALKHRIGVQDLHVQPYGSFVSQQYNAGSDLDLALCGYIPAAKLKPAALAEIYRGEPEEELVPLHKLDKRTKANLLRDAGYRLAGSGVASRDSMEFVLHARVPIVKFADRATGIEVDLCLGNAATSFKAWSVARVAEINPAFGRLYKVVKLWAKAHGINDGASHMFNSWCLTLVVMYFLQQYPSREQALLPPLCELLYEKRPAEDSPRLMQKGAELPPEVLKVMEQRASQAAKVYGARPCPPLLELFRDFVQQCGRNLRGLLAAQESFRRGTRISAFYGQLLHSRPYASQYVLCVEDPYDDNDNTARTFGTWDGHPGTIHYVTSVFERTARRLNSILGASSAPSTSTASSSAASDAWEAESNASSSNASSSTGTAAAGKVPPQPPSLASTLVFLFGPQLVNKLPDLSRRLLGPQLHAWAVSQQGRVPAGELHTQLLKALGAGEEFMCFESFKRRHNIRVLNEVKYTTAEEKAAAALAAAAKREAKRAKDAAKRAVKNQRKEREAAAVAASTAPAPASTAAHAAAAEAAGAPRSGAAAAGHAAEVSAAAAVAAAEAAAASRPPRPNSRIAPDARNLLNRVVASTLHAGGAGAAAGAVQGRRSLDGHPGPLSPSAVSASTASADALAAAGREAHHAAEPAQSNQPYGHRNQNHRERTRPAHPMNADRAGETPAISADVSSSSHHQDIGPAAAGDPRQPGNRRQQQQSGASRQPDGSRRGPRAVGGRGGSNDRGGGDDGGGSSAPDMAAVQAAMQGLQVSRARASGGDAGAAGPSTSAAAAGIVDDGAAAEGAAGRGRHGGGRSGRPASRQQGREGSGRQRMDGGGGEQQGGGGEGGAGAEAASAAPSSRSGAPYFVGPRGKSGRKYRPASGAAPVTAAAAAAAQVLS</sequence>
<dbReference type="InterPro" id="IPR043519">
    <property type="entry name" value="NT_sf"/>
</dbReference>
<feature type="compositionally biased region" description="Gly residues" evidence="1">
    <location>
        <begin position="859"/>
        <end position="875"/>
    </location>
</feature>
<dbReference type="EMBL" id="DQ989285">
    <property type="protein sequence ID" value="ABI79451.1"/>
    <property type="molecule type" value="mRNA"/>
</dbReference>
<dbReference type="STRING" id="3055.A0FEN2"/>
<reference evidence="4 5" key="2">
    <citation type="journal article" date="2007" name="Science">
        <title>The Chlamydomonas genome reveals the evolution of key animal and plant functions.</title>
        <authorList>
            <person name="Merchant S.S."/>
            <person name="Prochnik S.E."/>
            <person name="Vallon O."/>
            <person name="Harris E.H."/>
            <person name="Karpowicz S.J."/>
            <person name="Witman G.B."/>
            <person name="Terry A."/>
            <person name="Salamov A."/>
            <person name="Fritz-Laylin L.K."/>
            <person name="Marechal-Drouard L."/>
            <person name="Marshall W.F."/>
            <person name="Qu L.H."/>
            <person name="Nelson D.R."/>
            <person name="Sanderfoot A.A."/>
            <person name="Spalding M.H."/>
            <person name="Kapitonov V.V."/>
            <person name="Ren Q."/>
            <person name="Ferris P."/>
            <person name="Lindquist E."/>
            <person name="Shapiro H."/>
            <person name="Lucas S.M."/>
            <person name="Grimwood J."/>
            <person name="Schmutz J."/>
            <person name="Cardol P."/>
            <person name="Cerutti H."/>
            <person name="Chanfreau G."/>
            <person name="Chen C.L."/>
            <person name="Cognat V."/>
            <person name="Croft M.T."/>
            <person name="Dent R."/>
            <person name="Dutcher S."/>
            <person name="Fernandez E."/>
            <person name="Fukuzawa H."/>
            <person name="Gonzalez-Ballester D."/>
            <person name="Gonzalez-Halphen D."/>
            <person name="Hallmann A."/>
            <person name="Hanikenne M."/>
            <person name="Hippler M."/>
            <person name="Inwood W."/>
            <person name="Jabbari K."/>
            <person name="Kalanon M."/>
            <person name="Kuras R."/>
            <person name="Lefebvre P.A."/>
            <person name="Lemaire S.D."/>
            <person name="Lobanov A.V."/>
            <person name="Lohr M."/>
            <person name="Manuell A."/>
            <person name="Meier I."/>
            <person name="Mets L."/>
            <person name="Mittag M."/>
            <person name="Mittelmeier T."/>
            <person name="Moroney J.V."/>
            <person name="Moseley J."/>
            <person name="Napoli C."/>
            <person name="Nedelcu A.M."/>
            <person name="Niyogi K."/>
            <person name="Novoselov S.V."/>
            <person name="Paulsen I.T."/>
            <person name="Pazour G."/>
            <person name="Purton S."/>
            <person name="Ral J.P."/>
            <person name="Riano-Pachon D.M."/>
            <person name="Riekhof W."/>
            <person name="Rymarquis L."/>
            <person name="Schroda M."/>
            <person name="Stern D."/>
            <person name="Umen J."/>
            <person name="Willows R."/>
            <person name="Wilson N."/>
            <person name="Zimmer S.L."/>
            <person name="Allmer J."/>
            <person name="Balk J."/>
            <person name="Bisova K."/>
            <person name="Chen C.J."/>
            <person name="Elias M."/>
            <person name="Gendler K."/>
            <person name="Hauser C."/>
            <person name="Lamb M.R."/>
            <person name="Ledford H."/>
            <person name="Long J.C."/>
            <person name="Minagawa J."/>
            <person name="Page M.D."/>
            <person name="Pan J."/>
            <person name="Pootakham W."/>
            <person name="Roje S."/>
            <person name="Rose A."/>
            <person name="Stahlberg E."/>
            <person name="Terauchi A.M."/>
            <person name="Yang P."/>
            <person name="Ball S."/>
            <person name="Bowler C."/>
            <person name="Dieckmann C.L."/>
            <person name="Gladyshev V.N."/>
            <person name="Green P."/>
            <person name="Jorgensen R."/>
            <person name="Mayfield S."/>
            <person name="Mueller-Roeber B."/>
            <person name="Rajamani S."/>
            <person name="Sayre R.T."/>
            <person name="Brokstein P."/>
            <person name="Dubchak I."/>
            <person name="Goodstein D."/>
            <person name="Hornick L."/>
            <person name="Huang Y.W."/>
            <person name="Jhaveri J."/>
            <person name="Luo Y."/>
            <person name="Martinez D."/>
            <person name="Ngau W.C."/>
            <person name="Otillar B."/>
            <person name="Poliakov A."/>
            <person name="Porter A."/>
            <person name="Szajkowski L."/>
            <person name="Werner G."/>
            <person name="Zhou K."/>
            <person name="Grigoriev I.V."/>
            <person name="Rokhsar D.S."/>
            <person name="Grossman A.R."/>
        </authorList>
    </citation>
    <scope>NUCLEOTIDE SEQUENCE [LARGE SCALE GENOMIC DNA]</scope>
    <source>
        <strain evidence="5">CC-503</strain>
        <strain evidence="4">CC-503 cw92 mt+</strain>
    </source>
</reference>
<evidence type="ECO:0000313" key="5">
    <source>
        <dbReference type="Proteomes" id="UP000006906"/>
    </source>
</evidence>
<feature type="region of interest" description="Disordered" evidence="1">
    <location>
        <begin position="527"/>
        <end position="553"/>
    </location>
</feature>
<dbReference type="SUPFAM" id="SSF81301">
    <property type="entry name" value="Nucleotidyltransferase"/>
    <property type="match status" value="1"/>
</dbReference>
<dbReference type="Pfam" id="PF22600">
    <property type="entry name" value="MTPAP-like_central"/>
    <property type="match status" value="1"/>
</dbReference>
<gene>
    <name evidence="3" type="primary">MUT68</name>
    <name evidence="4" type="ORF">CHLRE_06g279474v5</name>
</gene>
<feature type="region of interest" description="Disordered" evidence="1">
    <location>
        <begin position="400"/>
        <end position="421"/>
    </location>
</feature>
<feature type="compositionally biased region" description="Low complexity" evidence="1">
    <location>
        <begin position="732"/>
        <end position="749"/>
    </location>
</feature>
<dbReference type="AlphaFoldDB" id="A0FEN2"/>
<protein>
    <submittedName>
        <fullName evidence="3">Polymerase beta nucleotidyltransferase</fullName>
    </submittedName>
</protein>
<organism evidence="3">
    <name type="scientific">Chlamydomonas reinhardtii</name>
    <name type="common">Chlamydomonas smithii</name>
    <dbReference type="NCBI Taxonomy" id="3055"/>
    <lineage>
        <taxon>Eukaryota</taxon>
        <taxon>Viridiplantae</taxon>
        <taxon>Chlorophyta</taxon>
        <taxon>core chlorophytes</taxon>
        <taxon>Chlorophyceae</taxon>
        <taxon>CS clade</taxon>
        <taxon>Chlamydomonadales</taxon>
        <taxon>Chlamydomonadaceae</taxon>
        <taxon>Chlamydomonas</taxon>
    </lineage>
</organism>
<dbReference type="SUPFAM" id="SSF81631">
    <property type="entry name" value="PAP/OAS1 substrate-binding domain"/>
    <property type="match status" value="1"/>
</dbReference>
<evidence type="ECO:0000313" key="4">
    <source>
        <dbReference type="EMBL" id="PNW82450.1"/>
    </source>
</evidence>
<dbReference type="OrthoDB" id="2274644at2759"/>
<feature type="compositionally biased region" description="Low complexity" evidence="1">
    <location>
        <begin position="400"/>
        <end position="416"/>
    </location>
</feature>
<feature type="compositionally biased region" description="Low complexity" evidence="1">
    <location>
        <begin position="796"/>
        <end position="813"/>
    </location>
</feature>
<dbReference type="CDD" id="cd05402">
    <property type="entry name" value="NT_PAP_TUTase"/>
    <property type="match status" value="1"/>
</dbReference>
<feature type="compositionally biased region" description="Low complexity" evidence="1">
    <location>
        <begin position="876"/>
        <end position="889"/>
    </location>
</feature>
<dbReference type="GO" id="GO:0031123">
    <property type="term" value="P:RNA 3'-end processing"/>
    <property type="evidence" value="ECO:0000318"/>
    <property type="project" value="GO_Central"/>
</dbReference>
<keyword evidence="3" id="KW-0808">Transferase</keyword>
<feature type="region of interest" description="Disordered" evidence="1">
    <location>
        <begin position="826"/>
        <end position="910"/>
    </location>
</feature>
<feature type="region of interest" description="Disordered" evidence="1">
    <location>
        <begin position="635"/>
        <end position="813"/>
    </location>
</feature>
<keyword evidence="5" id="KW-1185">Reference proteome</keyword>
<dbReference type="Proteomes" id="UP000006906">
    <property type="component" value="Chromosome 6"/>
</dbReference>
<evidence type="ECO:0000313" key="3">
    <source>
        <dbReference type="EMBL" id="ABI79451.1"/>
    </source>
</evidence>
<feature type="compositionally biased region" description="Gly residues" evidence="1">
    <location>
        <begin position="759"/>
        <end position="778"/>
    </location>
</feature>
<dbReference type="Gene3D" id="3.30.460.10">
    <property type="entry name" value="Beta Polymerase, domain 2"/>
    <property type="match status" value="1"/>
</dbReference>
<feature type="compositionally biased region" description="Low complexity" evidence="1">
    <location>
        <begin position="544"/>
        <end position="553"/>
    </location>
</feature>
<dbReference type="Gene3D" id="1.10.1410.10">
    <property type="match status" value="1"/>
</dbReference>
<dbReference type="PANTHER" id="PTHR12271">
    <property type="entry name" value="POLY A POLYMERASE CID PAP -RELATED"/>
    <property type="match status" value="1"/>
</dbReference>